<dbReference type="InterPro" id="IPR037401">
    <property type="entry name" value="SnoaL-like"/>
</dbReference>
<dbReference type="SUPFAM" id="SSF54427">
    <property type="entry name" value="NTF2-like"/>
    <property type="match status" value="1"/>
</dbReference>
<keyword evidence="3" id="KW-1185">Reference proteome</keyword>
<dbReference type="Gene3D" id="3.10.450.50">
    <property type="match status" value="1"/>
</dbReference>
<dbReference type="EMBL" id="PGFF01000001">
    <property type="protein sequence ID" value="PJJ73579.1"/>
    <property type="molecule type" value="Genomic_DNA"/>
</dbReference>
<dbReference type="Pfam" id="PF12680">
    <property type="entry name" value="SnoaL_2"/>
    <property type="match status" value="1"/>
</dbReference>
<accession>A0A2M9CNW5</accession>
<protein>
    <submittedName>
        <fullName evidence="2">SnoaL-like protein</fullName>
    </submittedName>
</protein>
<reference evidence="2 3" key="1">
    <citation type="submission" date="2017-11" db="EMBL/GenBank/DDBJ databases">
        <title>Genomic Encyclopedia of Archaeal and Bacterial Type Strains, Phase II (KMG-II): From Individual Species to Whole Genera.</title>
        <authorList>
            <person name="Goeker M."/>
        </authorList>
    </citation>
    <scope>NUCLEOTIDE SEQUENCE [LARGE SCALE GENOMIC DNA]</scope>
    <source>
        <strain evidence="2 3">DSM 27393</strain>
    </source>
</reference>
<evidence type="ECO:0000259" key="1">
    <source>
        <dbReference type="Pfam" id="PF12680"/>
    </source>
</evidence>
<organism evidence="2 3">
    <name type="scientific">Diaminobutyricimonas aerilata</name>
    <dbReference type="NCBI Taxonomy" id="1162967"/>
    <lineage>
        <taxon>Bacteria</taxon>
        <taxon>Bacillati</taxon>
        <taxon>Actinomycetota</taxon>
        <taxon>Actinomycetes</taxon>
        <taxon>Micrococcales</taxon>
        <taxon>Microbacteriaceae</taxon>
        <taxon>Diaminobutyricimonas</taxon>
    </lineage>
</organism>
<gene>
    <name evidence="2" type="ORF">CLV46_3172</name>
</gene>
<evidence type="ECO:0000313" key="2">
    <source>
        <dbReference type="EMBL" id="PJJ73579.1"/>
    </source>
</evidence>
<dbReference type="Proteomes" id="UP000228758">
    <property type="component" value="Unassembled WGS sequence"/>
</dbReference>
<comment type="caution">
    <text evidence="2">The sequence shown here is derived from an EMBL/GenBank/DDBJ whole genome shotgun (WGS) entry which is preliminary data.</text>
</comment>
<name>A0A2M9CNW5_9MICO</name>
<dbReference type="InterPro" id="IPR032710">
    <property type="entry name" value="NTF2-like_dom_sf"/>
</dbReference>
<feature type="domain" description="SnoaL-like" evidence="1">
    <location>
        <begin position="47"/>
        <end position="143"/>
    </location>
</feature>
<evidence type="ECO:0000313" key="3">
    <source>
        <dbReference type="Proteomes" id="UP000228758"/>
    </source>
</evidence>
<proteinExistence type="predicted"/>
<sequence length="152" mass="17178">MILSFRTVSRLVGPQEVRLAKRTRDLVMTREQVMGRKLESNELPAAVEGFVDAWQGREADRVEGLFAQHAVVSDQGETHRGRDEIRAWIQKEIDLYTTTLTFLRAREVDGMVGASYRLEGDFPGGVAELEYQFHLDEDGRIVQLDFAPAQAA</sequence>
<dbReference type="AlphaFoldDB" id="A0A2M9CNW5"/>